<accession>A0A2V3VIX3</accession>
<name>A0A2V3VIX3_9BACI</name>
<dbReference type="AlphaFoldDB" id="A0A2V3VIX3"/>
<organism evidence="1 2">
    <name type="scientific">Pseudogracilibacillus auburnensis</name>
    <dbReference type="NCBI Taxonomy" id="1494959"/>
    <lineage>
        <taxon>Bacteria</taxon>
        <taxon>Bacillati</taxon>
        <taxon>Bacillota</taxon>
        <taxon>Bacilli</taxon>
        <taxon>Bacillales</taxon>
        <taxon>Bacillaceae</taxon>
        <taxon>Pseudogracilibacillus</taxon>
    </lineage>
</organism>
<keyword evidence="2" id="KW-1185">Reference proteome</keyword>
<evidence type="ECO:0000313" key="2">
    <source>
        <dbReference type="Proteomes" id="UP000247978"/>
    </source>
</evidence>
<dbReference type="EMBL" id="QJJQ01000035">
    <property type="protein sequence ID" value="PXW79985.1"/>
    <property type="molecule type" value="Genomic_DNA"/>
</dbReference>
<comment type="caution">
    <text evidence="1">The sequence shown here is derived from an EMBL/GenBank/DDBJ whole genome shotgun (WGS) entry which is preliminary data.</text>
</comment>
<evidence type="ECO:0000313" key="1">
    <source>
        <dbReference type="EMBL" id="PXW79985.1"/>
    </source>
</evidence>
<gene>
    <name evidence="1" type="ORF">DFR56_1352</name>
</gene>
<reference evidence="1 2" key="1">
    <citation type="submission" date="2018-05" db="EMBL/GenBank/DDBJ databases">
        <title>Genomic Encyclopedia of Type Strains, Phase IV (KMG-IV): sequencing the most valuable type-strain genomes for metagenomic binning, comparative biology and taxonomic classification.</title>
        <authorList>
            <person name="Goeker M."/>
        </authorList>
    </citation>
    <scope>NUCLEOTIDE SEQUENCE [LARGE SCALE GENOMIC DNA]</scope>
    <source>
        <strain evidence="1 2">DSM 28556</strain>
    </source>
</reference>
<dbReference type="OrthoDB" id="2973391at2"/>
<proteinExistence type="predicted"/>
<dbReference type="RefSeq" id="WP_110397688.1">
    <property type="nucleotide sequence ID" value="NZ_JBHUHB010000001.1"/>
</dbReference>
<protein>
    <submittedName>
        <fullName evidence="1">Uncharacterized protein</fullName>
    </submittedName>
</protein>
<sequence>MSNNIIIERTSIQWKSPIPGTPTRRVPDHYFGRNVHALVDGEENIYRLKPKDIALEATEEDMINVVKTIVDNEKEVKETENAE</sequence>
<dbReference type="Proteomes" id="UP000247978">
    <property type="component" value="Unassembled WGS sequence"/>
</dbReference>